<dbReference type="GO" id="GO:0005524">
    <property type="term" value="F:ATP binding"/>
    <property type="evidence" value="ECO:0007669"/>
    <property type="project" value="InterPro"/>
</dbReference>
<sequence>MEVTCKGLSDAAHHECYADLLIAEEENMSYLQHPLILQLLALSTSPSLERKHLVFERVTYGSFYNILHERRSEFPILHLETIVHIFLQMIEALEFIHWRGFIHRSFSSHAIQIVSADRAKLSHFEYMVESNDNKNCEGNTLFPIPKQLFYWSSPEIVAGKIGTIKSDLYSFCAVMQEGLTDSLPWNELDGEAVMDAMVSGHYLTVDPNLSEPYYSIVCTGIHARPKERTTSLQNIGYILKNDIKHSLDKVPYKKHNPFIVEADGHMKVQYTARETPQSTFKEITDPFYKATNIPSYNASMAVSYVDSQTETLCDFVDDADEMNADLSSLQKRDRNRAEDQQNAESSSISLSLIISPDPFRFKMEDSLGFIFLFLSPLSNLRGPPKVLHWELQIDSADYLGKG</sequence>
<evidence type="ECO:0000259" key="1">
    <source>
        <dbReference type="PROSITE" id="PS50011"/>
    </source>
</evidence>
<reference evidence="2" key="1">
    <citation type="thesis" date="2020" institute="ProQuest LLC" country="789 East Eisenhower Parkway, Ann Arbor, MI, USA">
        <title>Comparative Genomics and Chromosome Evolution.</title>
        <authorList>
            <person name="Mudd A.B."/>
        </authorList>
    </citation>
    <scope>NUCLEOTIDE SEQUENCE</scope>
    <source>
        <strain evidence="2">237g6f4</strain>
        <tissue evidence="2">Blood</tissue>
    </source>
</reference>
<protein>
    <recommendedName>
        <fullName evidence="1">Protein kinase domain-containing protein</fullName>
    </recommendedName>
</protein>
<dbReference type="GO" id="GO:0030496">
    <property type="term" value="C:midbody"/>
    <property type="evidence" value="ECO:0007669"/>
    <property type="project" value="TreeGrafter"/>
</dbReference>
<dbReference type="InterPro" id="IPR011009">
    <property type="entry name" value="Kinase-like_dom_sf"/>
</dbReference>
<dbReference type="GO" id="GO:0007094">
    <property type="term" value="P:mitotic spindle assembly checkpoint signaling"/>
    <property type="evidence" value="ECO:0007669"/>
    <property type="project" value="InterPro"/>
</dbReference>
<dbReference type="PANTHER" id="PTHR23060:SF3">
    <property type="entry name" value="TESTIS EXPRESSED 14, INTERCELLULAR BRIDGE FORMING FACTOR"/>
    <property type="match status" value="1"/>
</dbReference>
<dbReference type="InterPro" id="IPR001245">
    <property type="entry name" value="Ser-Thr/Tyr_kinase_cat_dom"/>
</dbReference>
<feature type="domain" description="Protein kinase" evidence="1">
    <location>
        <begin position="1"/>
        <end position="259"/>
    </location>
</feature>
<dbReference type="GO" id="GO:0045171">
    <property type="term" value="C:intercellular bridge"/>
    <property type="evidence" value="ECO:0007669"/>
    <property type="project" value="TreeGrafter"/>
</dbReference>
<dbReference type="EMBL" id="WNYA01000002">
    <property type="protein sequence ID" value="KAG8587630.1"/>
    <property type="molecule type" value="Genomic_DNA"/>
</dbReference>
<dbReference type="GO" id="GO:0007140">
    <property type="term" value="P:male meiotic nuclear division"/>
    <property type="evidence" value="ECO:0007669"/>
    <property type="project" value="InterPro"/>
</dbReference>
<dbReference type="InterPro" id="IPR039339">
    <property type="entry name" value="Tex14"/>
</dbReference>
<dbReference type="GO" id="GO:0008608">
    <property type="term" value="P:attachment of spindle microtubules to kinetochore"/>
    <property type="evidence" value="ECO:0007669"/>
    <property type="project" value="InterPro"/>
</dbReference>
<keyword evidence="3" id="KW-1185">Reference proteome</keyword>
<gene>
    <name evidence="2" type="ORF">GDO81_005735</name>
</gene>
<dbReference type="AlphaFoldDB" id="A0AAV7CR87"/>
<dbReference type="GO" id="GO:0043063">
    <property type="term" value="P:intercellular bridge organization"/>
    <property type="evidence" value="ECO:0007669"/>
    <property type="project" value="InterPro"/>
</dbReference>
<comment type="caution">
    <text evidence="2">The sequence shown here is derived from an EMBL/GenBank/DDBJ whole genome shotgun (WGS) entry which is preliminary data.</text>
</comment>
<evidence type="ECO:0000313" key="2">
    <source>
        <dbReference type="EMBL" id="KAG8587630.1"/>
    </source>
</evidence>
<name>A0AAV7CR87_ENGPU</name>
<dbReference type="Proteomes" id="UP000824782">
    <property type="component" value="Unassembled WGS sequence"/>
</dbReference>
<dbReference type="PANTHER" id="PTHR23060">
    <property type="entry name" value="TESTIS EXPRESSED GENE 14"/>
    <property type="match status" value="1"/>
</dbReference>
<dbReference type="GO" id="GO:0000776">
    <property type="term" value="C:kinetochore"/>
    <property type="evidence" value="ECO:0007669"/>
    <property type="project" value="TreeGrafter"/>
</dbReference>
<dbReference type="SUPFAM" id="SSF56112">
    <property type="entry name" value="Protein kinase-like (PK-like)"/>
    <property type="match status" value="1"/>
</dbReference>
<proteinExistence type="predicted"/>
<organism evidence="2 3">
    <name type="scientific">Engystomops pustulosus</name>
    <name type="common">Tungara frog</name>
    <name type="synonym">Physalaemus pustulosus</name>
    <dbReference type="NCBI Taxonomy" id="76066"/>
    <lineage>
        <taxon>Eukaryota</taxon>
        <taxon>Metazoa</taxon>
        <taxon>Chordata</taxon>
        <taxon>Craniata</taxon>
        <taxon>Vertebrata</taxon>
        <taxon>Euteleostomi</taxon>
        <taxon>Amphibia</taxon>
        <taxon>Batrachia</taxon>
        <taxon>Anura</taxon>
        <taxon>Neobatrachia</taxon>
        <taxon>Hyloidea</taxon>
        <taxon>Leptodactylidae</taxon>
        <taxon>Leiuperinae</taxon>
        <taxon>Engystomops</taxon>
    </lineage>
</organism>
<dbReference type="Gene3D" id="1.10.510.10">
    <property type="entry name" value="Transferase(Phosphotransferase) domain 1"/>
    <property type="match status" value="1"/>
</dbReference>
<dbReference type="InterPro" id="IPR000719">
    <property type="entry name" value="Prot_kinase_dom"/>
</dbReference>
<dbReference type="PROSITE" id="PS50011">
    <property type="entry name" value="PROTEIN_KINASE_DOM"/>
    <property type="match status" value="1"/>
</dbReference>
<evidence type="ECO:0000313" key="3">
    <source>
        <dbReference type="Proteomes" id="UP000824782"/>
    </source>
</evidence>
<dbReference type="GO" id="GO:0051306">
    <property type="term" value="P:mitotic sister chromatid separation"/>
    <property type="evidence" value="ECO:0007669"/>
    <property type="project" value="InterPro"/>
</dbReference>
<accession>A0AAV7CR87</accession>
<dbReference type="Pfam" id="PF07714">
    <property type="entry name" value="PK_Tyr_Ser-Thr"/>
    <property type="match status" value="1"/>
</dbReference>
<dbReference type="GO" id="GO:0004672">
    <property type="term" value="F:protein kinase activity"/>
    <property type="evidence" value="ECO:0007669"/>
    <property type="project" value="InterPro"/>
</dbReference>